<proteinExistence type="predicted"/>
<gene>
    <name evidence="6" type="ORF">ACFFPJ_12555</name>
</gene>
<dbReference type="PANTHER" id="PTHR10668:SF105">
    <property type="entry name" value="DEHYDROGENASE-RELATED"/>
    <property type="match status" value="1"/>
</dbReference>
<evidence type="ECO:0000313" key="6">
    <source>
        <dbReference type="EMBL" id="MFB9646624.1"/>
    </source>
</evidence>
<organism evidence="6 7">
    <name type="scientific">Microbacterium terregens</name>
    <dbReference type="NCBI Taxonomy" id="69363"/>
    <lineage>
        <taxon>Bacteria</taxon>
        <taxon>Bacillati</taxon>
        <taxon>Actinomycetota</taxon>
        <taxon>Actinomycetes</taxon>
        <taxon>Micrococcales</taxon>
        <taxon>Microbacteriaceae</taxon>
        <taxon>Microbacterium</taxon>
    </lineage>
</organism>
<dbReference type="PANTHER" id="PTHR10668">
    <property type="entry name" value="PHYTOENE DEHYDROGENASE"/>
    <property type="match status" value="1"/>
</dbReference>
<dbReference type="EMBL" id="JBHMBE010000004">
    <property type="protein sequence ID" value="MFB9646624.1"/>
    <property type="molecule type" value="Genomic_DNA"/>
</dbReference>
<accession>A0ABV5T1Z2</accession>
<evidence type="ECO:0000313" key="7">
    <source>
        <dbReference type="Proteomes" id="UP001589611"/>
    </source>
</evidence>
<evidence type="ECO:0000256" key="3">
    <source>
        <dbReference type="ARBA" id="ARBA00040298"/>
    </source>
</evidence>
<evidence type="ECO:0000256" key="2">
    <source>
        <dbReference type="ARBA" id="ARBA00038825"/>
    </source>
</evidence>
<dbReference type="Pfam" id="PF01593">
    <property type="entry name" value="Amino_oxidase"/>
    <property type="match status" value="1"/>
</dbReference>
<dbReference type="Proteomes" id="UP001589611">
    <property type="component" value="Unassembled WGS sequence"/>
</dbReference>
<name>A0ABV5T1Z2_9MICO</name>
<keyword evidence="7" id="KW-1185">Reference proteome</keyword>
<feature type="region of interest" description="Disordered" evidence="4">
    <location>
        <begin position="485"/>
        <end position="508"/>
    </location>
</feature>
<dbReference type="InterPro" id="IPR036188">
    <property type="entry name" value="FAD/NAD-bd_sf"/>
</dbReference>
<evidence type="ECO:0000256" key="4">
    <source>
        <dbReference type="SAM" id="MobiDB-lite"/>
    </source>
</evidence>
<feature type="domain" description="Amine oxidase" evidence="5">
    <location>
        <begin position="24"/>
        <end position="466"/>
    </location>
</feature>
<protein>
    <recommendedName>
        <fullName evidence="3">Pyridine nucleotide-disulfide oxidoreductase domain-containing protein 2</fullName>
    </recommendedName>
</protein>
<comment type="subunit">
    <text evidence="2">Interacts with COX5B; this interaction may contribute to localize PYROXD2 to the inner face of the inner mitochondrial membrane.</text>
</comment>
<dbReference type="SUPFAM" id="SSF51905">
    <property type="entry name" value="FAD/NAD(P)-binding domain"/>
    <property type="match status" value="1"/>
</dbReference>
<reference evidence="6 7" key="1">
    <citation type="submission" date="2024-09" db="EMBL/GenBank/DDBJ databases">
        <authorList>
            <person name="Sun Q."/>
            <person name="Mori K."/>
        </authorList>
    </citation>
    <scope>NUCLEOTIDE SEQUENCE [LARGE SCALE GENOMIC DNA]</scope>
    <source>
        <strain evidence="6 7">JCM 1342</strain>
    </source>
</reference>
<dbReference type="InterPro" id="IPR002937">
    <property type="entry name" value="Amino_oxidase"/>
</dbReference>
<dbReference type="Gene3D" id="3.50.50.60">
    <property type="entry name" value="FAD/NAD(P)-binding domain"/>
    <property type="match status" value="2"/>
</dbReference>
<evidence type="ECO:0000259" key="5">
    <source>
        <dbReference type="Pfam" id="PF01593"/>
    </source>
</evidence>
<evidence type="ECO:0000256" key="1">
    <source>
        <dbReference type="ARBA" id="ARBA00037217"/>
    </source>
</evidence>
<dbReference type="PRINTS" id="PR00419">
    <property type="entry name" value="ADXRDTASE"/>
</dbReference>
<comment type="caution">
    <text evidence="6">The sequence shown here is derived from an EMBL/GenBank/DDBJ whole genome shotgun (WGS) entry which is preliminary data.</text>
</comment>
<comment type="function">
    <text evidence="1">Probable oxidoreductase that may play a role as regulator of mitochondrial function.</text>
</comment>
<dbReference type="RefSeq" id="WP_344715452.1">
    <property type="nucleotide sequence ID" value="NZ_BAAAWH010000001.1"/>
</dbReference>
<sequence>MSSGRSRRGGAAWDAVVVGAGPNGLAAAVTLARAGLHVRVYERDERPGGGAATRELTLPGFLSDVCSAIHPLAFESRFFREFGLQNRVRFATPDISFGHPLDGGRAGIAYRDLERTSAGLGPDGPAYARLMRPLVERAAEIAEFTGSSLLRVPRDPLTAIALGVSSLEQGTLAWNARFREEVAPALLTGVAAHTILPQPSIAAAGAGLALGAYAHARGWPIPVGGSQAIVDAMVEDLRAHGGEVVTGHDVRSLEELPSARVILLDVTPRAFLRMAASRMPPLYRRALQRFRYGGGVAKVDFALSDPVPWANGELRAAGTVHVGGTRAEIADAENQVNRGRLPDRPYVLAAQQSLFDSTRAPAGRHTLWAYTHVPAGSPQDRREAVIGQIERFAPGFRDTILATSSRTAVQVQAHNPNYVGGDIAAGAPSLAQLIRRPVLRSDPWRTPVHGVYLASASVAPGPGVHGLGGWHAALSALRHEFGTRALPDLSPRDGQIIDPRPSTREEPS</sequence>